<name>A0A0B1Z730_9PSED</name>
<organism evidence="1 2">
    <name type="scientific">Pseudomonas frederiksbergensis</name>
    <dbReference type="NCBI Taxonomy" id="104087"/>
    <lineage>
        <taxon>Bacteria</taxon>
        <taxon>Pseudomonadati</taxon>
        <taxon>Pseudomonadota</taxon>
        <taxon>Gammaproteobacteria</taxon>
        <taxon>Pseudomonadales</taxon>
        <taxon>Pseudomonadaceae</taxon>
        <taxon>Pseudomonas</taxon>
    </lineage>
</organism>
<evidence type="ECO:0000313" key="1">
    <source>
        <dbReference type="EMBL" id="KHK65026.1"/>
    </source>
</evidence>
<dbReference type="RefSeq" id="WP_039590308.1">
    <property type="nucleotide sequence ID" value="NZ_CP142104.1"/>
</dbReference>
<dbReference type="OrthoDB" id="6893322at2"/>
<evidence type="ECO:0000313" key="2">
    <source>
        <dbReference type="Proteomes" id="UP000030949"/>
    </source>
</evidence>
<gene>
    <name evidence="1" type="ORF">JZ00_08260</name>
</gene>
<dbReference type="Proteomes" id="UP000030949">
    <property type="component" value="Unassembled WGS sequence"/>
</dbReference>
<dbReference type="EMBL" id="JQGJ01000004">
    <property type="protein sequence ID" value="KHK65026.1"/>
    <property type="molecule type" value="Genomic_DNA"/>
</dbReference>
<accession>A0A0B1Z730</accession>
<protein>
    <submittedName>
        <fullName evidence="1">Uncharacterized protein</fullName>
    </submittedName>
</protein>
<reference evidence="2" key="1">
    <citation type="submission" date="2015-03" db="EMBL/GenBank/DDBJ databases">
        <title>Pseudomonas frederiksbergensis hydrocarbon degrader.</title>
        <authorList>
            <person name="Brown L.M."/>
            <person name="Ruiz O.N."/>
            <person name="Mueller S."/>
            <person name="Gunasekera T.S."/>
        </authorList>
    </citation>
    <scope>NUCLEOTIDE SEQUENCE [LARGE SCALE GENOMIC DNA]</scope>
    <source>
        <strain evidence="2">SI8</strain>
    </source>
</reference>
<sequence length="112" mass="12229">MPSLESVSTPVLRADAWHTANTHCRAHYHLLGEAEPDLPCRVLNLFALQGLTLETARIERLDDLLSIEILLAGLSWHRAQVIAEKLRNLISVCSVDLQDADIARAGPVLAAG</sequence>
<proteinExistence type="predicted"/>
<dbReference type="AlphaFoldDB" id="A0A0B1Z730"/>
<comment type="caution">
    <text evidence="1">The sequence shown here is derived from an EMBL/GenBank/DDBJ whole genome shotgun (WGS) entry which is preliminary data.</text>
</comment>